<dbReference type="Pfam" id="PF09070">
    <property type="entry name" value="PFU"/>
    <property type="match status" value="1"/>
</dbReference>
<dbReference type="SMART" id="SM00320">
    <property type="entry name" value="WD40"/>
    <property type="match status" value="7"/>
</dbReference>
<dbReference type="AlphaFoldDB" id="D8S0B2"/>
<evidence type="ECO:0000256" key="3">
    <source>
        <dbReference type="ARBA" id="ARBA00022574"/>
    </source>
</evidence>
<evidence type="ECO:0000259" key="6">
    <source>
        <dbReference type="PROSITE" id="PS51394"/>
    </source>
</evidence>
<dbReference type="SUPFAM" id="SSF50978">
    <property type="entry name" value="WD40 repeat-like"/>
    <property type="match status" value="1"/>
</dbReference>
<evidence type="ECO:0000256" key="5">
    <source>
        <dbReference type="PROSITE-ProRule" id="PRU00221"/>
    </source>
</evidence>
<dbReference type="eggNOG" id="KOG0301">
    <property type="taxonomic scope" value="Eukaryota"/>
</dbReference>
<keyword evidence="4" id="KW-0677">Repeat</keyword>
<feature type="repeat" description="WD" evidence="5">
    <location>
        <begin position="57"/>
        <end position="103"/>
    </location>
</feature>
<dbReference type="PROSITE" id="PS50082">
    <property type="entry name" value="WD_REPEATS_2"/>
    <property type="match status" value="5"/>
</dbReference>
<evidence type="ECO:0000256" key="2">
    <source>
        <dbReference type="ARBA" id="ARBA00022490"/>
    </source>
</evidence>
<dbReference type="GO" id="GO:0043130">
    <property type="term" value="F:ubiquitin binding"/>
    <property type="evidence" value="ECO:0000318"/>
    <property type="project" value="GO_Central"/>
</dbReference>
<dbReference type="InParanoid" id="D8S0B2"/>
<proteinExistence type="predicted"/>
<dbReference type="GO" id="GO:0005737">
    <property type="term" value="C:cytoplasm"/>
    <property type="evidence" value="ECO:0000318"/>
    <property type="project" value="GO_Central"/>
</dbReference>
<name>D8S0B2_SELML</name>
<dbReference type="GO" id="GO:0005634">
    <property type="term" value="C:nucleus"/>
    <property type="evidence" value="ECO:0000318"/>
    <property type="project" value="GO_Central"/>
</dbReference>
<dbReference type="Gramene" id="EFJ22456">
    <property type="protein sequence ID" value="EFJ22456"/>
    <property type="gene ID" value="SELMODRAFT_175818"/>
</dbReference>
<dbReference type="Gene3D" id="3.10.20.870">
    <property type="entry name" value="PFU (PLAA family ubiquitin binding), C-terminal domain"/>
    <property type="match status" value="1"/>
</dbReference>
<keyword evidence="3 5" id="KW-0853">WD repeat</keyword>
<dbReference type="InterPro" id="IPR013535">
    <property type="entry name" value="PUL_dom"/>
</dbReference>
<dbReference type="InterPro" id="IPR015155">
    <property type="entry name" value="PFU"/>
</dbReference>
<dbReference type="GO" id="GO:0010992">
    <property type="term" value="P:ubiquitin recycling"/>
    <property type="evidence" value="ECO:0000318"/>
    <property type="project" value="GO_Central"/>
</dbReference>
<gene>
    <name evidence="8" type="ORF">SELMODRAFT_175818</name>
</gene>
<feature type="repeat" description="WD" evidence="5">
    <location>
        <begin position="183"/>
        <end position="223"/>
    </location>
</feature>
<dbReference type="Pfam" id="PF08324">
    <property type="entry name" value="PUL"/>
    <property type="match status" value="1"/>
</dbReference>
<evidence type="ECO:0000313" key="9">
    <source>
        <dbReference type="Proteomes" id="UP000001514"/>
    </source>
</evidence>
<dbReference type="STRING" id="88036.D8S0B2"/>
<reference evidence="8 9" key="1">
    <citation type="journal article" date="2011" name="Science">
        <title>The Selaginella genome identifies genetic changes associated with the evolution of vascular plants.</title>
        <authorList>
            <person name="Banks J.A."/>
            <person name="Nishiyama T."/>
            <person name="Hasebe M."/>
            <person name="Bowman J.L."/>
            <person name="Gribskov M."/>
            <person name="dePamphilis C."/>
            <person name="Albert V.A."/>
            <person name="Aono N."/>
            <person name="Aoyama T."/>
            <person name="Ambrose B.A."/>
            <person name="Ashton N.W."/>
            <person name="Axtell M.J."/>
            <person name="Barker E."/>
            <person name="Barker M.S."/>
            <person name="Bennetzen J.L."/>
            <person name="Bonawitz N.D."/>
            <person name="Chapple C."/>
            <person name="Cheng C."/>
            <person name="Correa L.G."/>
            <person name="Dacre M."/>
            <person name="DeBarry J."/>
            <person name="Dreyer I."/>
            <person name="Elias M."/>
            <person name="Engstrom E.M."/>
            <person name="Estelle M."/>
            <person name="Feng L."/>
            <person name="Finet C."/>
            <person name="Floyd S.K."/>
            <person name="Frommer W.B."/>
            <person name="Fujita T."/>
            <person name="Gramzow L."/>
            <person name="Gutensohn M."/>
            <person name="Harholt J."/>
            <person name="Hattori M."/>
            <person name="Heyl A."/>
            <person name="Hirai T."/>
            <person name="Hiwatashi Y."/>
            <person name="Ishikawa M."/>
            <person name="Iwata M."/>
            <person name="Karol K.G."/>
            <person name="Koehler B."/>
            <person name="Kolukisaoglu U."/>
            <person name="Kubo M."/>
            <person name="Kurata T."/>
            <person name="Lalonde S."/>
            <person name="Li K."/>
            <person name="Li Y."/>
            <person name="Litt A."/>
            <person name="Lyons E."/>
            <person name="Manning G."/>
            <person name="Maruyama T."/>
            <person name="Michael T.P."/>
            <person name="Mikami K."/>
            <person name="Miyazaki S."/>
            <person name="Morinaga S."/>
            <person name="Murata T."/>
            <person name="Mueller-Roeber B."/>
            <person name="Nelson D.R."/>
            <person name="Obara M."/>
            <person name="Oguri Y."/>
            <person name="Olmstead R.G."/>
            <person name="Onodera N."/>
            <person name="Petersen B.L."/>
            <person name="Pils B."/>
            <person name="Prigge M."/>
            <person name="Rensing S.A."/>
            <person name="Riano-Pachon D.M."/>
            <person name="Roberts A.W."/>
            <person name="Sato Y."/>
            <person name="Scheller H.V."/>
            <person name="Schulz B."/>
            <person name="Schulz C."/>
            <person name="Shakirov E.V."/>
            <person name="Shibagaki N."/>
            <person name="Shinohara N."/>
            <person name="Shippen D.E."/>
            <person name="Soerensen I."/>
            <person name="Sotooka R."/>
            <person name="Sugimoto N."/>
            <person name="Sugita M."/>
            <person name="Sumikawa N."/>
            <person name="Tanurdzic M."/>
            <person name="Theissen G."/>
            <person name="Ulvskov P."/>
            <person name="Wakazuki S."/>
            <person name="Weng J.K."/>
            <person name="Willats W.W."/>
            <person name="Wipf D."/>
            <person name="Wolf P.G."/>
            <person name="Yang L."/>
            <person name="Zimmer A.D."/>
            <person name="Zhu Q."/>
            <person name="Mitros T."/>
            <person name="Hellsten U."/>
            <person name="Loque D."/>
            <person name="Otillar R."/>
            <person name="Salamov A."/>
            <person name="Schmutz J."/>
            <person name="Shapiro H."/>
            <person name="Lindquist E."/>
            <person name="Lucas S."/>
            <person name="Rokhsar D."/>
            <person name="Grigoriev I.V."/>
        </authorList>
    </citation>
    <scope>NUCLEOTIDE SEQUENCE [LARGE SCALE GENOMIC DNA]</scope>
</reference>
<dbReference type="PANTHER" id="PTHR19849:SF0">
    <property type="entry name" value="PHOSPHOLIPASE A-2-ACTIVATING PROTEIN"/>
    <property type="match status" value="1"/>
</dbReference>
<dbReference type="PROSITE" id="PS51396">
    <property type="entry name" value="PUL"/>
    <property type="match status" value="1"/>
</dbReference>
<dbReference type="Pfam" id="PF00400">
    <property type="entry name" value="WD40"/>
    <property type="match status" value="7"/>
</dbReference>
<dbReference type="InterPro" id="IPR015943">
    <property type="entry name" value="WD40/YVTN_repeat-like_dom_sf"/>
</dbReference>
<dbReference type="KEGG" id="smo:SELMODRAFT_175818"/>
<dbReference type="EMBL" id="GL377596">
    <property type="protein sequence ID" value="EFJ22456.1"/>
    <property type="molecule type" value="Genomic_DNA"/>
</dbReference>
<protein>
    <recommendedName>
        <fullName evidence="10">Phospholipase A-2-activating protein</fullName>
    </recommendedName>
</protein>
<evidence type="ECO:0000256" key="4">
    <source>
        <dbReference type="ARBA" id="ARBA00022737"/>
    </source>
</evidence>
<accession>D8S0B2</accession>
<dbReference type="Gene3D" id="2.130.10.10">
    <property type="entry name" value="YVTN repeat-like/Quinoprotein amine dehydrogenase"/>
    <property type="match status" value="1"/>
</dbReference>
<feature type="repeat" description="WD" evidence="5">
    <location>
        <begin position="143"/>
        <end position="175"/>
    </location>
</feature>
<feature type="domain" description="PUL" evidence="7">
    <location>
        <begin position="487"/>
        <end position="753"/>
    </location>
</feature>
<feature type="domain" description="PFU" evidence="6">
    <location>
        <begin position="358"/>
        <end position="454"/>
    </location>
</feature>
<feature type="repeat" description="WD" evidence="5">
    <location>
        <begin position="261"/>
        <end position="301"/>
    </location>
</feature>
<sequence>MAEDKREYKLRCQLIGHEDDVRGLCIVGESTIATASRDGTVRVWNEKDQRFDLATTLRGHSSFVGCVAWIPPSDEMPAGGLVSGGMDTNVIVWKMDSTEPVSVLRGHDLQVTSVVIGNGGEIFSTSVDSTVRRWKKGGASEVLKGHRAPVQAAVILPDDVLVTAGSTDTTIKYWKGSMFTKSLDAHTDTVRGLALMPNLGFLSASHDCTVKLWSYAGEQLLEMVGHTAIVYSVAGHLSGDVASGSDDGYCKIWRGGVCIQSLEHPGCVWDLQFLPNGDLVTACSDGVARVWTVDSSRYASSEEVAAFEASVSARKLQKKTVGGVKVSELPGLEALQTPGRSDGQSKIVREGDTAVAYSWNMKEYNWDKVGEVVEGPEDALGAKTLNGITYDYVFDVNIEDGEPTRKLPYNRGDNPYDTADRWLLNENLPMGYRQQIVDFILRNTGQQANSFMQLDDCFYDPYTGGNAYVPRQTSRPASKTASTYNLKHIPKTGITLFDTRTQTDGIFKKLTEFNTGSVALSSEEMERIQGMLQALKSTSHQSVFADADFEILTKKLFTWPVANLFPVLDFLRILVLDPQAANYFSRQKGFNICIDSPDVLLNLVKSAIQSPAPNANVFLSARAMVNCFRHECFQNWLLDSRSEIIDIFSQFSTSPVKNIRSGYAHLLLNYAVRVIGANDENAQLQVLSAAMEMTGPQEDDDINFLALQTIGSLVHSGLVKSVAKDLDIQSVADTAKKSKVSRIAEIGADLDYVLK</sequence>
<dbReference type="GO" id="GO:0043161">
    <property type="term" value="P:proteasome-mediated ubiquitin-dependent protein catabolic process"/>
    <property type="evidence" value="ECO:0000318"/>
    <property type="project" value="GO_Central"/>
</dbReference>
<dbReference type="OMA" id="DKCIYYW"/>
<evidence type="ECO:0000256" key="1">
    <source>
        <dbReference type="ARBA" id="ARBA00004496"/>
    </source>
</evidence>
<keyword evidence="2" id="KW-0963">Cytoplasm</keyword>
<evidence type="ECO:0000259" key="7">
    <source>
        <dbReference type="PROSITE" id="PS51396"/>
    </source>
</evidence>
<dbReference type="Proteomes" id="UP000001514">
    <property type="component" value="Unassembled WGS sequence"/>
</dbReference>
<dbReference type="InterPro" id="IPR001680">
    <property type="entry name" value="WD40_rpt"/>
</dbReference>
<evidence type="ECO:0000313" key="8">
    <source>
        <dbReference type="EMBL" id="EFJ22456.1"/>
    </source>
</evidence>
<organism evidence="9">
    <name type="scientific">Selaginella moellendorffii</name>
    <name type="common">Spikemoss</name>
    <dbReference type="NCBI Taxonomy" id="88036"/>
    <lineage>
        <taxon>Eukaryota</taxon>
        <taxon>Viridiplantae</taxon>
        <taxon>Streptophyta</taxon>
        <taxon>Embryophyta</taxon>
        <taxon>Tracheophyta</taxon>
        <taxon>Lycopodiopsida</taxon>
        <taxon>Selaginellales</taxon>
        <taxon>Selaginellaceae</taxon>
        <taxon>Selaginella</taxon>
    </lineage>
</organism>
<keyword evidence="9" id="KW-1185">Reference proteome</keyword>
<dbReference type="Gene3D" id="1.25.10.10">
    <property type="entry name" value="Leucine-rich Repeat Variant"/>
    <property type="match status" value="1"/>
</dbReference>
<feature type="repeat" description="WD" evidence="5">
    <location>
        <begin position="14"/>
        <end position="45"/>
    </location>
</feature>
<dbReference type="InterPro" id="IPR036322">
    <property type="entry name" value="WD40_repeat_dom_sf"/>
</dbReference>
<dbReference type="InterPro" id="IPR011989">
    <property type="entry name" value="ARM-like"/>
</dbReference>
<dbReference type="CDD" id="cd00200">
    <property type="entry name" value="WD40"/>
    <property type="match status" value="1"/>
</dbReference>
<dbReference type="PROSITE" id="PS51394">
    <property type="entry name" value="PFU"/>
    <property type="match status" value="1"/>
</dbReference>
<dbReference type="PROSITE" id="PS50294">
    <property type="entry name" value="WD_REPEATS_REGION"/>
    <property type="match status" value="2"/>
</dbReference>
<evidence type="ECO:0008006" key="10">
    <source>
        <dbReference type="Google" id="ProtNLM"/>
    </source>
</evidence>
<comment type="subcellular location">
    <subcellularLocation>
        <location evidence="1">Cytoplasm</location>
    </subcellularLocation>
</comment>
<dbReference type="PANTHER" id="PTHR19849">
    <property type="entry name" value="PHOSPHOLIPASE A-2-ACTIVATING PROTEIN"/>
    <property type="match status" value="1"/>
</dbReference>
<dbReference type="FunFam" id="1.25.10.10:FF:000250">
    <property type="entry name" value="Phospholipase A-2-activating protein isoform A"/>
    <property type="match status" value="1"/>
</dbReference>
<dbReference type="HOGENOM" id="CLU_011791_2_0_1"/>
<dbReference type="InterPro" id="IPR038122">
    <property type="entry name" value="PFU_sf"/>
</dbReference>